<gene>
    <name evidence="1" type="ORF">EEDITHA_LOCUS20042</name>
</gene>
<dbReference type="EMBL" id="CAKOGL010000028">
    <property type="protein sequence ID" value="CAH2105834.1"/>
    <property type="molecule type" value="Genomic_DNA"/>
</dbReference>
<dbReference type="Gene3D" id="3.30.70.1820">
    <property type="entry name" value="L1 transposable element, RRM domain"/>
    <property type="match status" value="1"/>
</dbReference>
<dbReference type="Proteomes" id="UP001153954">
    <property type="component" value="Unassembled WGS sequence"/>
</dbReference>
<keyword evidence="2" id="KW-1185">Reference proteome</keyword>
<dbReference type="AlphaFoldDB" id="A0AAU9V3B2"/>
<protein>
    <submittedName>
        <fullName evidence="1">Uncharacterized protein</fullName>
    </submittedName>
</protein>
<comment type="caution">
    <text evidence="1">The sequence shown here is derived from an EMBL/GenBank/DDBJ whole genome shotgun (WGS) entry which is preliminary data.</text>
</comment>
<name>A0AAU9V3B2_EUPED</name>
<accession>A0AAU9V3B2</accession>
<reference evidence="1" key="1">
    <citation type="submission" date="2022-03" db="EMBL/GenBank/DDBJ databases">
        <authorList>
            <person name="Tunstrom K."/>
        </authorList>
    </citation>
    <scope>NUCLEOTIDE SEQUENCE</scope>
</reference>
<proteinExistence type="predicted"/>
<evidence type="ECO:0000313" key="2">
    <source>
        <dbReference type="Proteomes" id="UP001153954"/>
    </source>
</evidence>
<evidence type="ECO:0000313" key="1">
    <source>
        <dbReference type="EMBL" id="CAH2105834.1"/>
    </source>
</evidence>
<sequence length="231" mass="25924">MDRPVEKLLKSIEELTTMMSSRMGEFEKSLPAAGTTSTNPTIKTLAAEFHSFKNFVWQSLNLLKSQVELVVLGMDRLETHSRRKVLLLHGVKEDSNEDVLKKTLSVLSDNMKLVNVNSDSLETCHRLGAKKDTARPILVRFSSTQLRARAWRAKTTLKGTKITITEFLTKARQDVFAAARNHFGMRKCWSADGVIVVLLPDKTRAKITTSSELNELTSQYPKSSITQAKDS</sequence>
<organism evidence="1 2">
    <name type="scientific">Euphydryas editha</name>
    <name type="common">Edith's checkerspot</name>
    <dbReference type="NCBI Taxonomy" id="104508"/>
    <lineage>
        <taxon>Eukaryota</taxon>
        <taxon>Metazoa</taxon>
        <taxon>Ecdysozoa</taxon>
        <taxon>Arthropoda</taxon>
        <taxon>Hexapoda</taxon>
        <taxon>Insecta</taxon>
        <taxon>Pterygota</taxon>
        <taxon>Neoptera</taxon>
        <taxon>Endopterygota</taxon>
        <taxon>Lepidoptera</taxon>
        <taxon>Glossata</taxon>
        <taxon>Ditrysia</taxon>
        <taxon>Papilionoidea</taxon>
        <taxon>Nymphalidae</taxon>
        <taxon>Nymphalinae</taxon>
        <taxon>Euphydryas</taxon>
    </lineage>
</organism>